<sequence length="84" mass="8802">MLRSPKFFLTAALAALGLGALAQPPWLDAPQAQTAPQTIAAAKRLGIGREAKPEEIAGWDIDVRPDGQGLPPGKGTVKEGEPLY</sequence>
<protein>
    <submittedName>
        <fullName evidence="3">Uncharacterized protein</fullName>
    </submittedName>
</protein>
<proteinExistence type="predicted"/>
<name>A0AAP3EKX9_ECOLX</name>
<feature type="region of interest" description="Disordered" evidence="1">
    <location>
        <begin position="61"/>
        <end position="84"/>
    </location>
</feature>
<feature type="signal peptide" evidence="2">
    <location>
        <begin position="1"/>
        <end position="22"/>
    </location>
</feature>
<evidence type="ECO:0000256" key="2">
    <source>
        <dbReference type="SAM" id="SignalP"/>
    </source>
</evidence>
<evidence type="ECO:0000313" key="3">
    <source>
        <dbReference type="EMBL" id="MCV5625948.1"/>
    </source>
</evidence>
<dbReference type="InterPro" id="IPR036909">
    <property type="entry name" value="Cyt_c-like_dom_sf"/>
</dbReference>
<gene>
    <name evidence="3" type="ORF">OFN31_30415</name>
</gene>
<dbReference type="AlphaFoldDB" id="A0AAP3EKX9"/>
<keyword evidence="2" id="KW-0732">Signal</keyword>
<dbReference type="GO" id="GO:0009055">
    <property type="term" value="F:electron transfer activity"/>
    <property type="evidence" value="ECO:0007669"/>
    <property type="project" value="InterPro"/>
</dbReference>
<accession>A0AAP3EKX9</accession>
<comment type="caution">
    <text evidence="3">The sequence shown here is derived from an EMBL/GenBank/DDBJ whole genome shotgun (WGS) entry which is preliminary data.</text>
</comment>
<feature type="chain" id="PRO_5042816157" evidence="2">
    <location>
        <begin position="23"/>
        <end position="84"/>
    </location>
</feature>
<evidence type="ECO:0000313" key="4">
    <source>
        <dbReference type="Proteomes" id="UP001208624"/>
    </source>
</evidence>
<dbReference type="Proteomes" id="UP001208624">
    <property type="component" value="Unassembled WGS sequence"/>
</dbReference>
<organism evidence="3 4">
    <name type="scientific">Escherichia coli</name>
    <dbReference type="NCBI Taxonomy" id="562"/>
    <lineage>
        <taxon>Bacteria</taxon>
        <taxon>Pseudomonadati</taxon>
        <taxon>Pseudomonadota</taxon>
        <taxon>Gammaproteobacteria</taxon>
        <taxon>Enterobacterales</taxon>
        <taxon>Enterobacteriaceae</taxon>
        <taxon>Escherichia</taxon>
    </lineage>
</organism>
<reference evidence="3" key="1">
    <citation type="submission" date="2023-06" db="EMBL/GenBank/DDBJ databases">
        <title>Deciphering the underlying mechanisms mediating the transmission of blaNDM gene from human to animals in China.</title>
        <authorList>
            <person name="Chen K."/>
            <person name="Chen S."/>
        </authorList>
    </citation>
    <scope>NUCLEOTIDE SEQUENCE</scope>
    <source>
        <strain evidence="3">1199</strain>
    </source>
</reference>
<feature type="non-terminal residue" evidence="3">
    <location>
        <position position="84"/>
    </location>
</feature>
<dbReference type="EMBL" id="JAOVKC010001007">
    <property type="protein sequence ID" value="MCV5625948.1"/>
    <property type="molecule type" value="Genomic_DNA"/>
</dbReference>
<dbReference type="GO" id="GO:0020037">
    <property type="term" value="F:heme binding"/>
    <property type="evidence" value="ECO:0007669"/>
    <property type="project" value="InterPro"/>
</dbReference>
<dbReference type="Gene3D" id="1.10.760.10">
    <property type="entry name" value="Cytochrome c-like domain"/>
    <property type="match status" value="1"/>
</dbReference>
<evidence type="ECO:0000256" key="1">
    <source>
        <dbReference type="SAM" id="MobiDB-lite"/>
    </source>
</evidence>